<sequence>MSRRWRSLTRWRTYATPSQEPDPQLGDYPQLPWVSRQTLPAKGWDDPLLRRNFGDTLHEQEEVLSMWGPDVAPIPPKQALFQFTLAALGFVSFGLLVKNVLAQEPPAIRREYPFDGLVTELGGHEETKARVESLETDL</sequence>
<keyword evidence="2" id="KW-1185">Reference proteome</keyword>
<gene>
    <name evidence="1" type="ORF">BDN72DRAFT_886500</name>
</gene>
<name>A0ACD3B7W7_9AGAR</name>
<evidence type="ECO:0000313" key="2">
    <source>
        <dbReference type="Proteomes" id="UP000308600"/>
    </source>
</evidence>
<proteinExistence type="predicted"/>
<dbReference type="Proteomes" id="UP000308600">
    <property type="component" value="Unassembled WGS sequence"/>
</dbReference>
<evidence type="ECO:0000313" key="1">
    <source>
        <dbReference type="EMBL" id="TFK74103.1"/>
    </source>
</evidence>
<dbReference type="EMBL" id="ML208270">
    <property type="protein sequence ID" value="TFK74103.1"/>
    <property type="molecule type" value="Genomic_DNA"/>
</dbReference>
<accession>A0ACD3B7W7</accession>
<protein>
    <submittedName>
        <fullName evidence="1">Uncharacterized protein</fullName>
    </submittedName>
</protein>
<reference evidence="1 2" key="1">
    <citation type="journal article" date="2019" name="Nat. Ecol. Evol.">
        <title>Megaphylogeny resolves global patterns of mushroom evolution.</title>
        <authorList>
            <person name="Varga T."/>
            <person name="Krizsan K."/>
            <person name="Foldi C."/>
            <person name="Dima B."/>
            <person name="Sanchez-Garcia M."/>
            <person name="Sanchez-Ramirez S."/>
            <person name="Szollosi G.J."/>
            <person name="Szarkandi J.G."/>
            <person name="Papp V."/>
            <person name="Albert L."/>
            <person name="Andreopoulos W."/>
            <person name="Angelini C."/>
            <person name="Antonin V."/>
            <person name="Barry K.W."/>
            <person name="Bougher N.L."/>
            <person name="Buchanan P."/>
            <person name="Buyck B."/>
            <person name="Bense V."/>
            <person name="Catcheside P."/>
            <person name="Chovatia M."/>
            <person name="Cooper J."/>
            <person name="Damon W."/>
            <person name="Desjardin D."/>
            <person name="Finy P."/>
            <person name="Geml J."/>
            <person name="Haridas S."/>
            <person name="Hughes K."/>
            <person name="Justo A."/>
            <person name="Karasinski D."/>
            <person name="Kautmanova I."/>
            <person name="Kiss B."/>
            <person name="Kocsube S."/>
            <person name="Kotiranta H."/>
            <person name="LaButti K.M."/>
            <person name="Lechner B.E."/>
            <person name="Liimatainen K."/>
            <person name="Lipzen A."/>
            <person name="Lukacs Z."/>
            <person name="Mihaltcheva S."/>
            <person name="Morgado L.N."/>
            <person name="Niskanen T."/>
            <person name="Noordeloos M.E."/>
            <person name="Ohm R.A."/>
            <person name="Ortiz-Santana B."/>
            <person name="Ovrebo C."/>
            <person name="Racz N."/>
            <person name="Riley R."/>
            <person name="Savchenko A."/>
            <person name="Shiryaev A."/>
            <person name="Soop K."/>
            <person name="Spirin V."/>
            <person name="Szebenyi C."/>
            <person name="Tomsovsky M."/>
            <person name="Tulloss R.E."/>
            <person name="Uehling J."/>
            <person name="Grigoriev I.V."/>
            <person name="Vagvolgyi C."/>
            <person name="Papp T."/>
            <person name="Martin F.M."/>
            <person name="Miettinen O."/>
            <person name="Hibbett D.S."/>
            <person name="Nagy L.G."/>
        </authorList>
    </citation>
    <scope>NUCLEOTIDE SEQUENCE [LARGE SCALE GENOMIC DNA]</scope>
    <source>
        <strain evidence="1 2">NL-1719</strain>
    </source>
</reference>
<organism evidence="1 2">
    <name type="scientific">Pluteus cervinus</name>
    <dbReference type="NCBI Taxonomy" id="181527"/>
    <lineage>
        <taxon>Eukaryota</taxon>
        <taxon>Fungi</taxon>
        <taxon>Dikarya</taxon>
        <taxon>Basidiomycota</taxon>
        <taxon>Agaricomycotina</taxon>
        <taxon>Agaricomycetes</taxon>
        <taxon>Agaricomycetidae</taxon>
        <taxon>Agaricales</taxon>
        <taxon>Pluteineae</taxon>
        <taxon>Pluteaceae</taxon>
        <taxon>Pluteus</taxon>
    </lineage>
</organism>